<sequence>MESASCRRLEEIMKIAVCVKHVPISENVEVDQNHRLIRDNAESDINPCDLNAMETALRLKQEEGGTIDVYSMGPEDATASLKKCLAMGADQACLISGRKFAGGDTLGTARVLAEAIQKQGEYDVVFTGSESSDGGTGQVGPMLAELLHMPDVSETVEVKAGNGLLNVKKRVDGGNLLLSVKMPVLLTVPFGCNEPTLPTLRTQRKANRAEIPVVGEDDLDLSAETIGEKGALSIVTGLEAASGGNSAEKISGSDDEIAAKLYELLEEGRNR</sequence>
<name>A0A6A8MD61_9FIRM</name>
<dbReference type="InterPro" id="IPR012255">
    <property type="entry name" value="ETF_b"/>
</dbReference>
<dbReference type="SUPFAM" id="SSF52402">
    <property type="entry name" value="Adenine nucleotide alpha hydrolases-like"/>
    <property type="match status" value="1"/>
</dbReference>
<reference evidence="3" key="1">
    <citation type="submission" date="2019-09" db="EMBL/GenBank/DDBJ databases">
        <title>In-depth cultivation of the pig gut microbiome towards novel bacterial diversity and tailored functional studies.</title>
        <authorList>
            <person name="Wylensek D."/>
            <person name="Hitch T.C.A."/>
            <person name="Clavel T."/>
        </authorList>
    </citation>
    <scope>NUCLEOTIDE SEQUENCE</scope>
    <source>
        <strain evidence="3">RF-744-FAT-WT-3</strain>
    </source>
</reference>
<evidence type="ECO:0000256" key="1">
    <source>
        <dbReference type="ARBA" id="ARBA00042002"/>
    </source>
</evidence>
<dbReference type="PIRSF" id="PIRSF000090">
    <property type="entry name" value="Beta-ETF"/>
    <property type="match status" value="1"/>
</dbReference>
<protein>
    <recommendedName>
        <fullName evidence="1">Electron transfer flavoprotein small subunit</fullName>
    </recommendedName>
</protein>
<comment type="caution">
    <text evidence="3">The sequence shown here is derived from an EMBL/GenBank/DDBJ whole genome shotgun (WGS) entry which is preliminary data.</text>
</comment>
<dbReference type="AlphaFoldDB" id="A0A6A8MD61"/>
<dbReference type="Pfam" id="PF01012">
    <property type="entry name" value="ETF"/>
    <property type="match status" value="1"/>
</dbReference>
<dbReference type="EMBL" id="VUNB01000007">
    <property type="protein sequence ID" value="MST69646.1"/>
    <property type="molecule type" value="Genomic_DNA"/>
</dbReference>
<dbReference type="Gene3D" id="3.40.50.620">
    <property type="entry name" value="HUPs"/>
    <property type="match status" value="1"/>
</dbReference>
<feature type="domain" description="Electron transfer flavoprotein alpha/beta-subunit N-terminal" evidence="2">
    <location>
        <begin position="33"/>
        <end position="223"/>
    </location>
</feature>
<gene>
    <name evidence="3" type="ORF">FYJ66_08650</name>
</gene>
<dbReference type="SMART" id="SM00893">
    <property type="entry name" value="ETF"/>
    <property type="match status" value="1"/>
</dbReference>
<organism evidence="3">
    <name type="scientific">Baileyella intestinalis</name>
    <dbReference type="NCBI Taxonomy" id="2606709"/>
    <lineage>
        <taxon>Bacteria</taxon>
        <taxon>Bacillati</taxon>
        <taxon>Bacillota</taxon>
        <taxon>Clostridia</taxon>
        <taxon>Peptostreptococcales</taxon>
        <taxon>Anaerovoracaceae</taxon>
        <taxon>Baileyella</taxon>
    </lineage>
</organism>
<evidence type="ECO:0000313" key="3">
    <source>
        <dbReference type="EMBL" id="MST69646.1"/>
    </source>
</evidence>
<accession>A0A6A8MD61</accession>
<dbReference type="PANTHER" id="PTHR21294:SF17">
    <property type="entry name" value="PROTEIN FIXA"/>
    <property type="match status" value="1"/>
</dbReference>
<dbReference type="GO" id="GO:0009055">
    <property type="term" value="F:electron transfer activity"/>
    <property type="evidence" value="ECO:0007669"/>
    <property type="project" value="InterPro"/>
</dbReference>
<dbReference type="InterPro" id="IPR014729">
    <property type="entry name" value="Rossmann-like_a/b/a_fold"/>
</dbReference>
<proteinExistence type="predicted"/>
<dbReference type="InterPro" id="IPR033948">
    <property type="entry name" value="ETF_beta_N"/>
</dbReference>
<dbReference type="PANTHER" id="PTHR21294">
    <property type="entry name" value="ELECTRON TRANSFER FLAVOPROTEIN BETA-SUBUNIT"/>
    <property type="match status" value="1"/>
</dbReference>
<evidence type="ECO:0000259" key="2">
    <source>
        <dbReference type="SMART" id="SM00893"/>
    </source>
</evidence>
<dbReference type="CDD" id="cd01714">
    <property type="entry name" value="ETF_beta"/>
    <property type="match status" value="1"/>
</dbReference>
<dbReference type="InterPro" id="IPR014730">
    <property type="entry name" value="ETF_a/b_N"/>
</dbReference>